<evidence type="ECO:0000313" key="2">
    <source>
        <dbReference type="EMBL" id="AGL23999.1"/>
    </source>
</evidence>
<protein>
    <submittedName>
        <fullName evidence="2">Coproporphyrinogen III oxidase</fullName>
    </submittedName>
</protein>
<evidence type="ECO:0000313" key="3">
    <source>
        <dbReference type="Proteomes" id="UP000013563"/>
    </source>
</evidence>
<dbReference type="AlphaFoldDB" id="R4LX51"/>
<proteinExistence type="predicted"/>
<organism evidence="2 3">
    <name type="scientific">Mycobacterium tuberculosis str. Haarlem/NITR202</name>
    <dbReference type="NCBI Taxonomy" id="1304279"/>
    <lineage>
        <taxon>Bacteria</taxon>
        <taxon>Bacillati</taxon>
        <taxon>Actinomycetota</taxon>
        <taxon>Actinomycetes</taxon>
        <taxon>Mycobacteriales</taxon>
        <taxon>Mycobacteriaceae</taxon>
        <taxon>Mycobacterium</taxon>
        <taxon>Mycobacterium tuberculosis complex</taxon>
    </lineage>
</organism>
<dbReference type="KEGG" id="mtuh:I917_16840"/>
<dbReference type="Proteomes" id="UP000013563">
    <property type="component" value="Chromosome"/>
</dbReference>
<name>R4LX51_MYCTX</name>
<feature type="compositionally biased region" description="Gly residues" evidence="1">
    <location>
        <begin position="130"/>
        <end position="148"/>
    </location>
</feature>
<feature type="region of interest" description="Disordered" evidence="1">
    <location>
        <begin position="129"/>
        <end position="184"/>
    </location>
</feature>
<dbReference type="SUPFAM" id="SSF102114">
    <property type="entry name" value="Radical SAM enzymes"/>
    <property type="match status" value="1"/>
</dbReference>
<dbReference type="BioCyc" id="MTUB1304279:G13AB-2255-MONOMER"/>
<dbReference type="InterPro" id="IPR058240">
    <property type="entry name" value="rSAM_sf"/>
</dbReference>
<dbReference type="EMBL" id="CP004886">
    <property type="protein sequence ID" value="AGL23999.1"/>
    <property type="molecule type" value="Genomic_DNA"/>
</dbReference>
<dbReference type="HOGENOM" id="CLU_1298656_0_0_11"/>
<gene>
    <name evidence="2" type="ORF">I917_16840</name>
</gene>
<reference evidence="2 3" key="1">
    <citation type="journal article" date="2013" name="Genome Announc.">
        <title>Whole-Genome Sequences of Four Clinical Isolates of Mycobacterium tuberculosis from Tamil Nadu, South India.</title>
        <authorList>
            <person name="Narayanan S."/>
            <person name="Deshpande U."/>
        </authorList>
    </citation>
    <scope>NUCLEOTIDE SEQUENCE [LARGE SCALE GENOMIC DNA]</scope>
    <source>
        <strain evidence="2 3">Haarlem/NITR202</strain>
    </source>
</reference>
<sequence length="212" mass="21795">MPGQPFGVYLHVPFCLTRCGYCDFNTYTPAQLGGVSPDRWLLAHAGGARTGGRQAGRTDGAYRVCGWRDAIAARGGAPGHVAGHGAGPLCAGARRRSQHRGQPRVDVAGVLRHDPRGRLHAGVARHAVGGPEGAGNLGPGALAGPGGGRGHRGDSGGLHTRQPRPDLWNPGGVRRRPGALSGRRGAGRCGSCVRVCLGRRARHGTGSPGSAW</sequence>
<evidence type="ECO:0000256" key="1">
    <source>
        <dbReference type="SAM" id="MobiDB-lite"/>
    </source>
</evidence>
<accession>R4LX51</accession>